<reference evidence="1 2" key="1">
    <citation type="submission" date="2024-03" db="EMBL/GenBank/DDBJ databases">
        <title>Human intestinal bacterial collection.</title>
        <authorList>
            <person name="Pauvert C."/>
            <person name="Hitch T.C.A."/>
            <person name="Clavel T."/>
        </authorList>
    </citation>
    <scope>NUCLEOTIDE SEQUENCE [LARGE SCALE GENOMIC DNA]</scope>
    <source>
        <strain evidence="1 2">CLA-AP-H29</strain>
    </source>
</reference>
<dbReference type="EMBL" id="JBBMFK010000031">
    <property type="protein sequence ID" value="MEQ2444709.1"/>
    <property type="molecule type" value="Genomic_DNA"/>
</dbReference>
<organism evidence="1 2">
    <name type="scientific">Pseudoflavonifractor intestinihominis</name>
    <dbReference type="NCBI Taxonomy" id="3133171"/>
    <lineage>
        <taxon>Bacteria</taxon>
        <taxon>Bacillati</taxon>
        <taxon>Bacillota</taxon>
        <taxon>Clostridia</taxon>
        <taxon>Eubacteriales</taxon>
        <taxon>Oscillospiraceae</taxon>
        <taxon>Pseudoflavonifractor</taxon>
    </lineage>
</organism>
<comment type="caution">
    <text evidence="1">The sequence shown here is derived from an EMBL/GenBank/DDBJ whole genome shotgun (WGS) entry which is preliminary data.</text>
</comment>
<name>A0ABV1EBL6_9FIRM</name>
<evidence type="ECO:0000313" key="2">
    <source>
        <dbReference type="Proteomes" id="UP001464378"/>
    </source>
</evidence>
<proteinExistence type="predicted"/>
<gene>
    <name evidence="1" type="ORF">WMO64_14700</name>
</gene>
<dbReference type="Pfam" id="PF12224">
    <property type="entry name" value="Amidoligase_2"/>
    <property type="match status" value="1"/>
</dbReference>
<keyword evidence="2" id="KW-1185">Reference proteome</keyword>
<dbReference type="Proteomes" id="UP001464378">
    <property type="component" value="Unassembled WGS sequence"/>
</dbReference>
<accession>A0ABV1EBL6</accession>
<evidence type="ECO:0000313" key="1">
    <source>
        <dbReference type="EMBL" id="MEQ2444709.1"/>
    </source>
</evidence>
<dbReference type="RefSeq" id="WP_349232450.1">
    <property type="nucleotide sequence ID" value="NZ_JBBMFK010000031.1"/>
</dbReference>
<protein>
    <submittedName>
        <fullName evidence="1">Amidoligase family protein</fullName>
    </submittedName>
</protein>
<sequence>MRAYIKHDGSLTNGFELVTHPMSLDTQLHKMPWRELCRKAISLGYRSHQASTCGLHIHVSRRAFGSTEPEQDAAIARVLYFFEKYWDKLLRFSRRTPRQLDRWASRYGYQEQPMEILDYAKKGYRGGRYACVNLQNADTVEFRIFRGTLKPNTILAALELVDCICNLAVNLSDQELKAISWNDFVSAINTGSFPELIQYLKDRGLYGSEASEND</sequence>
<dbReference type="InterPro" id="IPR022025">
    <property type="entry name" value="Amidoligase_2"/>
</dbReference>